<accession>A0A392U3Y2</accession>
<keyword evidence="1" id="KW-0812">Transmembrane</keyword>
<evidence type="ECO:0000313" key="3">
    <source>
        <dbReference type="Proteomes" id="UP000265520"/>
    </source>
</evidence>
<dbReference type="AlphaFoldDB" id="A0A392U3Y2"/>
<reference evidence="2 3" key="1">
    <citation type="journal article" date="2018" name="Front. Plant Sci.">
        <title>Red Clover (Trifolium pratense) and Zigzag Clover (T. medium) - A Picture of Genomic Similarities and Differences.</title>
        <authorList>
            <person name="Dluhosova J."/>
            <person name="Istvanek J."/>
            <person name="Nedelnik J."/>
            <person name="Repkova J."/>
        </authorList>
    </citation>
    <scope>NUCLEOTIDE SEQUENCE [LARGE SCALE GENOMIC DNA]</scope>
    <source>
        <strain evidence="3">cv. 10/8</strain>
        <tissue evidence="2">Leaf</tissue>
    </source>
</reference>
<feature type="non-terminal residue" evidence="2">
    <location>
        <position position="1"/>
    </location>
</feature>
<proteinExistence type="predicted"/>
<evidence type="ECO:0000256" key="1">
    <source>
        <dbReference type="SAM" id="Phobius"/>
    </source>
</evidence>
<protein>
    <submittedName>
        <fullName evidence="2">Uncharacterized protein</fullName>
    </submittedName>
</protein>
<feature type="transmembrane region" description="Helical" evidence="1">
    <location>
        <begin position="12"/>
        <end position="31"/>
    </location>
</feature>
<dbReference type="Proteomes" id="UP000265520">
    <property type="component" value="Unassembled WGS sequence"/>
</dbReference>
<sequence length="36" mass="3967">KFSDSDHLQPLTLLVLKLLLILSEAVVASLGSELRF</sequence>
<keyword evidence="3" id="KW-1185">Reference proteome</keyword>
<dbReference type="EMBL" id="LXQA010708897">
    <property type="protein sequence ID" value="MCI67096.1"/>
    <property type="molecule type" value="Genomic_DNA"/>
</dbReference>
<keyword evidence="1" id="KW-1133">Transmembrane helix</keyword>
<evidence type="ECO:0000313" key="2">
    <source>
        <dbReference type="EMBL" id="MCI67096.1"/>
    </source>
</evidence>
<comment type="caution">
    <text evidence="2">The sequence shown here is derived from an EMBL/GenBank/DDBJ whole genome shotgun (WGS) entry which is preliminary data.</text>
</comment>
<name>A0A392U3Y2_9FABA</name>
<keyword evidence="1" id="KW-0472">Membrane</keyword>
<organism evidence="2 3">
    <name type="scientific">Trifolium medium</name>
    <dbReference type="NCBI Taxonomy" id="97028"/>
    <lineage>
        <taxon>Eukaryota</taxon>
        <taxon>Viridiplantae</taxon>
        <taxon>Streptophyta</taxon>
        <taxon>Embryophyta</taxon>
        <taxon>Tracheophyta</taxon>
        <taxon>Spermatophyta</taxon>
        <taxon>Magnoliopsida</taxon>
        <taxon>eudicotyledons</taxon>
        <taxon>Gunneridae</taxon>
        <taxon>Pentapetalae</taxon>
        <taxon>rosids</taxon>
        <taxon>fabids</taxon>
        <taxon>Fabales</taxon>
        <taxon>Fabaceae</taxon>
        <taxon>Papilionoideae</taxon>
        <taxon>50 kb inversion clade</taxon>
        <taxon>NPAAA clade</taxon>
        <taxon>Hologalegina</taxon>
        <taxon>IRL clade</taxon>
        <taxon>Trifolieae</taxon>
        <taxon>Trifolium</taxon>
    </lineage>
</organism>